<keyword evidence="1" id="KW-0472">Membrane</keyword>
<feature type="transmembrane region" description="Helical" evidence="1">
    <location>
        <begin position="187"/>
        <end position="206"/>
    </location>
</feature>
<dbReference type="PANTHER" id="PTHR38033">
    <property type="entry name" value="MEMBRANE PROTEIN-RELATED"/>
    <property type="match status" value="1"/>
</dbReference>
<dbReference type="Pfam" id="PF09850">
    <property type="entry name" value="DotU"/>
    <property type="match status" value="1"/>
</dbReference>
<name>A0A0G4Q5K3_9GAMM</name>
<dbReference type="NCBIfam" id="NF038239">
    <property type="entry name" value="T6SS_TssL_short"/>
    <property type="match status" value="1"/>
</dbReference>
<evidence type="ECO:0000313" key="4">
    <source>
        <dbReference type="Proteomes" id="UP000183920"/>
    </source>
</evidence>
<protein>
    <recommendedName>
        <fullName evidence="2">Type IV / VI secretion system DotU domain-containing protein</fullName>
    </recommendedName>
</protein>
<evidence type="ECO:0000313" key="3">
    <source>
        <dbReference type="EMBL" id="CRL61178.1"/>
    </source>
</evidence>
<keyword evidence="1" id="KW-0812">Transmembrane</keyword>
<dbReference type="InterPro" id="IPR017732">
    <property type="entry name" value="T4/T6SS_DotU"/>
</dbReference>
<accession>A0A0G4Q5K3</accession>
<dbReference type="EMBL" id="CVRY01000002">
    <property type="protein sequence ID" value="CRL61178.1"/>
    <property type="molecule type" value="Genomic_DNA"/>
</dbReference>
<proteinExistence type="predicted"/>
<dbReference type="NCBIfam" id="TIGR03349">
    <property type="entry name" value="IV_VI_DotU"/>
    <property type="match status" value="1"/>
</dbReference>
<organism evidence="3 4">
    <name type="scientific">Proteus penneri</name>
    <dbReference type="NCBI Taxonomy" id="102862"/>
    <lineage>
        <taxon>Bacteria</taxon>
        <taxon>Pseudomonadati</taxon>
        <taxon>Pseudomonadota</taxon>
        <taxon>Gammaproteobacteria</taxon>
        <taxon>Enterobacterales</taxon>
        <taxon>Morganellaceae</taxon>
        <taxon>Proteus</taxon>
    </lineage>
</organism>
<dbReference type="Gene3D" id="1.25.40.590">
    <property type="entry name" value="Type IV / VI secretion system, DotU"/>
    <property type="match status" value="1"/>
</dbReference>
<evidence type="ECO:0000256" key="1">
    <source>
        <dbReference type="SAM" id="Phobius"/>
    </source>
</evidence>
<keyword evidence="1" id="KW-1133">Transmembrane helix</keyword>
<sequence>MITNTRTAKNNMIDMLFADTWLMVCQLRQGAEITDGKAFYQRVCEHIDKTRQQLTEKGYSQSAIENMLYAQCALIDESVMNRTERDDGYIQWIQSPLQAKYFNTLEAGDKLWDRLRNLLNEPAPNHDVLICFHRVITLGFVGKYRQTNAPEREQIIEQLNTQLPAYALSNDLPLVMNPKPRINRRHIYWLGWFGGIVVLAMLWWGFSVSLENLLQQWVIQGK</sequence>
<reference evidence="4" key="1">
    <citation type="submission" date="2015-06" db="EMBL/GenBank/DDBJ databases">
        <authorList>
            <person name="Urmite Genomes"/>
        </authorList>
    </citation>
    <scope>NUCLEOTIDE SEQUENCE [LARGE SCALE GENOMIC DNA]</scope>
    <source>
        <strain evidence="4">CSUR P1867</strain>
    </source>
</reference>
<feature type="domain" description="Type IV / VI secretion system DotU" evidence="2">
    <location>
        <begin position="16"/>
        <end position="208"/>
    </location>
</feature>
<gene>
    <name evidence="3" type="ORF">BN1804_01345</name>
</gene>
<dbReference type="Proteomes" id="UP000183920">
    <property type="component" value="Unassembled WGS sequence"/>
</dbReference>
<dbReference type="RefSeq" id="WP_072063433.1">
    <property type="nucleotide sequence ID" value="NZ_CVRY01000002.1"/>
</dbReference>
<evidence type="ECO:0000259" key="2">
    <source>
        <dbReference type="Pfam" id="PF09850"/>
    </source>
</evidence>
<dbReference type="PANTHER" id="PTHR38033:SF1">
    <property type="entry name" value="DOTU FAMILY TYPE IV_VI SECRETION SYSTEM PROTEIN"/>
    <property type="match status" value="1"/>
</dbReference>
<dbReference type="AlphaFoldDB" id="A0A0G4Q5K3"/>
<dbReference type="InterPro" id="IPR038522">
    <property type="entry name" value="T4/T6SS_DotU_sf"/>
</dbReference>